<evidence type="ECO:0000313" key="2">
    <source>
        <dbReference type="WBParaSite" id="ES5_v2.g29882.t1"/>
    </source>
</evidence>
<name>A0AC34GJS2_9BILA</name>
<dbReference type="Proteomes" id="UP000887579">
    <property type="component" value="Unplaced"/>
</dbReference>
<dbReference type="WBParaSite" id="ES5_v2.g29882.t1">
    <property type="protein sequence ID" value="ES5_v2.g29882.t1"/>
    <property type="gene ID" value="ES5_v2.g29882"/>
</dbReference>
<proteinExistence type="predicted"/>
<accession>A0AC34GJS2</accession>
<protein>
    <submittedName>
        <fullName evidence="2">Polyprotein allergen nematode domain-containing protein</fullName>
    </submittedName>
</protein>
<evidence type="ECO:0000313" key="1">
    <source>
        <dbReference type="Proteomes" id="UP000887579"/>
    </source>
</evidence>
<reference evidence="2" key="1">
    <citation type="submission" date="2022-11" db="UniProtKB">
        <authorList>
            <consortium name="WormBaseParasite"/>
        </authorList>
    </citation>
    <scope>IDENTIFICATION</scope>
</reference>
<sequence length="219" mass="25027">MRESGASNEALMAKTEELLATVEDETLRKEADEHKEDCLKVFGIKSRKIRDCGFDTEKHLTWLTDEQKDILTQMKAEKKAPQDIHKKIFEFYDTTTGETRTKAKELMQGGCKDVLKHVLGEEKTAELKAMKESGASNDEMSSKIKDMMDEIDDKEKKSYAVAYEGPCKRIFGVGSRKRRDHHHGHKLEDYLKTHLSWLTSEQGETLKTMKADGKTPSEL</sequence>
<organism evidence="1 2">
    <name type="scientific">Panagrolaimus sp. ES5</name>
    <dbReference type="NCBI Taxonomy" id="591445"/>
    <lineage>
        <taxon>Eukaryota</taxon>
        <taxon>Metazoa</taxon>
        <taxon>Ecdysozoa</taxon>
        <taxon>Nematoda</taxon>
        <taxon>Chromadorea</taxon>
        <taxon>Rhabditida</taxon>
        <taxon>Tylenchina</taxon>
        <taxon>Panagrolaimomorpha</taxon>
        <taxon>Panagrolaimoidea</taxon>
        <taxon>Panagrolaimidae</taxon>
        <taxon>Panagrolaimus</taxon>
    </lineage>
</organism>